<reference evidence="2" key="1">
    <citation type="submission" date="2018-10" db="EMBL/GenBank/DDBJ databases">
        <authorList>
            <person name="Vincent A.T."/>
            <person name="Schiettekatte O."/>
            <person name="Bourhy P."/>
            <person name="Veyrier F.J."/>
            <person name="Picardeau M."/>
        </authorList>
    </citation>
    <scope>NUCLEOTIDE SEQUENCE</scope>
    <source>
        <strain evidence="2">201702449</strain>
    </source>
</reference>
<sequence>MVDSKSSHAHGWKSVTKGKLSSGFPFHPKLAEWLSTYTTIPKEAELEILEVSCGEVSCPTEETLIVWKDQREPLIPSSLPLGTQNEEVSSNEDSMPIYQSHQFRISRKKENISKMDVDLSWKRFVGKSER</sequence>
<dbReference type="RefSeq" id="WP_100715864.1">
    <property type="nucleotide sequence ID" value="NZ_JAIZBN010000002.1"/>
</dbReference>
<dbReference type="EMBL" id="JAMQQD010000007">
    <property type="protein sequence ID" value="MCW7516882.1"/>
    <property type="molecule type" value="Genomic_DNA"/>
</dbReference>
<evidence type="ECO:0000313" key="2">
    <source>
        <dbReference type="EMBL" id="TGL74751.1"/>
    </source>
</evidence>
<accession>A0AAW5VG50</accession>
<reference evidence="1" key="3">
    <citation type="submission" date="2022-06" db="EMBL/GenBank/DDBJ databases">
        <title>Leptospira isolates from biofilms formed at urban environments.</title>
        <authorList>
            <person name="Ribeiro P.S."/>
            <person name="Sousa T."/>
            <person name="Carvalho N."/>
            <person name="Aburjaile F."/>
            <person name="Neves F."/>
            <person name="Oliveira D."/>
            <person name="Blanco L."/>
            <person name="Lima J."/>
            <person name="Costa F."/>
            <person name="Brenig B."/>
            <person name="Soares S."/>
            <person name="Ramos R."/>
            <person name="Goes-Neto A."/>
            <person name="Matiuzzi M."/>
            <person name="Azevedo V."/>
            <person name="Ristow P."/>
        </authorList>
    </citation>
    <scope>NUCLEOTIDE SEQUENCE</scope>
    <source>
        <strain evidence="1">VSF7</strain>
    </source>
</reference>
<name>A0AAW5VG50_9LEPT</name>
<organism evidence="1 4">
    <name type="scientific">Leptospira levettii</name>
    <dbReference type="NCBI Taxonomy" id="2023178"/>
    <lineage>
        <taxon>Bacteria</taxon>
        <taxon>Pseudomonadati</taxon>
        <taxon>Spirochaetota</taxon>
        <taxon>Spirochaetia</taxon>
        <taxon>Leptospirales</taxon>
        <taxon>Leptospiraceae</taxon>
        <taxon>Leptospira</taxon>
    </lineage>
</organism>
<evidence type="ECO:0000313" key="4">
    <source>
        <dbReference type="Proteomes" id="UP001209694"/>
    </source>
</evidence>
<dbReference type="Proteomes" id="UP001209694">
    <property type="component" value="Unassembled WGS sequence"/>
</dbReference>
<protein>
    <submittedName>
        <fullName evidence="1">Uncharacterized protein</fullName>
    </submittedName>
</protein>
<keyword evidence="3" id="KW-1185">Reference proteome</keyword>
<evidence type="ECO:0000313" key="3">
    <source>
        <dbReference type="Proteomes" id="UP000297352"/>
    </source>
</evidence>
<proteinExistence type="predicted"/>
<dbReference type="AlphaFoldDB" id="A0AAW5VG50"/>
<evidence type="ECO:0000313" key="1">
    <source>
        <dbReference type="EMBL" id="MCW7516882.1"/>
    </source>
</evidence>
<reference evidence="2" key="2">
    <citation type="journal article" date="2019" name="PLoS Negl. Trop. Dis.">
        <title>Revisiting the worldwide diversity of Leptospira species in the environment.</title>
        <authorList>
            <person name="Vincent A.T."/>
            <person name="Schiettekatte O."/>
            <person name="Bourhy P."/>
            <person name="Veyrier F.J."/>
            <person name="Picardeau M."/>
        </authorList>
    </citation>
    <scope>NUCLEOTIDE SEQUENCE</scope>
    <source>
        <strain evidence="2">201702449</strain>
    </source>
</reference>
<gene>
    <name evidence="2" type="ORF">EHQ60_02185</name>
    <name evidence="1" type="ORF">ND810_17070</name>
</gene>
<dbReference type="Proteomes" id="UP000297352">
    <property type="component" value="Unassembled WGS sequence"/>
</dbReference>
<dbReference type="EMBL" id="RQGI01000007">
    <property type="protein sequence ID" value="TGL74751.1"/>
    <property type="molecule type" value="Genomic_DNA"/>
</dbReference>
<comment type="caution">
    <text evidence="1">The sequence shown here is derived from an EMBL/GenBank/DDBJ whole genome shotgun (WGS) entry which is preliminary data.</text>
</comment>